<evidence type="ECO:0000313" key="1">
    <source>
        <dbReference type="EMBL" id="AUO18814.1"/>
    </source>
</evidence>
<dbReference type="KEGG" id="mpec:B9O19_00631"/>
<accession>A0A2K9P0L9</accession>
<dbReference type="Proteomes" id="UP000235589">
    <property type="component" value="Chromosome"/>
</dbReference>
<protein>
    <submittedName>
        <fullName evidence="1">Uncharacterized protein</fullName>
    </submittedName>
</protein>
<dbReference type="GeneID" id="98063678"/>
<keyword evidence="2" id="KW-1185">Reference proteome</keyword>
<gene>
    <name evidence="1" type="ORF">B9O19_00631</name>
</gene>
<reference evidence="1 2" key="1">
    <citation type="submission" date="2017-04" db="EMBL/GenBank/DDBJ databases">
        <title>Monoglobus pectinilyticus 14 draft genome.</title>
        <authorList>
            <person name="Kim C."/>
            <person name="Rosendale D.I."/>
            <person name="Kelly W.J."/>
            <person name="Tannock G.W."/>
            <person name="Patchett M.L."/>
            <person name="Jordens J.Z."/>
        </authorList>
    </citation>
    <scope>NUCLEOTIDE SEQUENCE [LARGE SCALE GENOMIC DNA]</scope>
    <source>
        <strain evidence="1 2">14</strain>
    </source>
</reference>
<organism evidence="1 2">
    <name type="scientific">Monoglobus pectinilyticus</name>
    <dbReference type="NCBI Taxonomy" id="1981510"/>
    <lineage>
        <taxon>Bacteria</taxon>
        <taxon>Bacillati</taxon>
        <taxon>Bacillota</taxon>
        <taxon>Clostridia</taxon>
        <taxon>Monoglobales</taxon>
        <taxon>Monoglobaceae</taxon>
        <taxon>Monoglobus</taxon>
    </lineage>
</organism>
<dbReference type="AlphaFoldDB" id="A0A2K9P0L9"/>
<proteinExistence type="predicted"/>
<evidence type="ECO:0000313" key="2">
    <source>
        <dbReference type="Proteomes" id="UP000235589"/>
    </source>
</evidence>
<sequence length="55" mass="6348">MNIIVHTPKDKTEKEALMKRVAAAHAEYILKYIEKLDISAEQKSALIDIIIRRNN</sequence>
<name>A0A2K9P0L9_9FIRM</name>
<dbReference type="EMBL" id="CP020991">
    <property type="protein sequence ID" value="AUO18814.1"/>
    <property type="molecule type" value="Genomic_DNA"/>
</dbReference>
<dbReference type="RefSeq" id="WP_158648902.1">
    <property type="nucleotide sequence ID" value="NZ_CP020991.1"/>
</dbReference>